<dbReference type="CDD" id="cd18137">
    <property type="entry name" value="HLD_clamp_pol_III_gamma_tau"/>
    <property type="match status" value="1"/>
</dbReference>
<feature type="compositionally biased region" description="Low complexity" evidence="12">
    <location>
        <begin position="1073"/>
        <end position="1092"/>
    </location>
</feature>
<comment type="similarity">
    <text evidence="1">Belongs to the DnaX/STICHEL family.</text>
</comment>
<feature type="compositionally biased region" description="Low complexity" evidence="12">
    <location>
        <begin position="468"/>
        <end position="477"/>
    </location>
</feature>
<feature type="compositionally biased region" description="Pro residues" evidence="12">
    <location>
        <begin position="455"/>
        <end position="467"/>
    </location>
</feature>
<dbReference type="Proteomes" id="UP000295601">
    <property type="component" value="Unassembled WGS sequence"/>
</dbReference>
<evidence type="ECO:0000313" key="14">
    <source>
        <dbReference type="EMBL" id="TDP90881.1"/>
    </source>
</evidence>
<dbReference type="SUPFAM" id="SSF48019">
    <property type="entry name" value="post-AAA+ oligomerization domain-like"/>
    <property type="match status" value="1"/>
</dbReference>
<dbReference type="InterPro" id="IPR050238">
    <property type="entry name" value="DNA_Rep/Repair_Clamp_Loader"/>
</dbReference>
<feature type="compositionally biased region" description="Low complexity" evidence="12">
    <location>
        <begin position="1048"/>
        <end position="1061"/>
    </location>
</feature>
<keyword evidence="15" id="KW-1185">Reference proteome</keyword>
<feature type="compositionally biased region" description="Low complexity" evidence="12">
    <location>
        <begin position="493"/>
        <end position="508"/>
    </location>
</feature>
<dbReference type="GO" id="GO:0003887">
    <property type="term" value="F:DNA-directed DNA polymerase activity"/>
    <property type="evidence" value="ECO:0007669"/>
    <property type="project" value="UniProtKB-KW"/>
</dbReference>
<feature type="compositionally biased region" description="Low complexity" evidence="12">
    <location>
        <begin position="519"/>
        <end position="578"/>
    </location>
</feature>
<reference evidence="14 15" key="1">
    <citation type="submission" date="2019-03" db="EMBL/GenBank/DDBJ databases">
        <title>Genomic analyses of the natural microbiome of Caenorhabditis elegans.</title>
        <authorList>
            <person name="Samuel B."/>
        </authorList>
    </citation>
    <scope>NUCLEOTIDE SEQUENCE [LARGE SCALE GENOMIC DNA]</scope>
    <source>
        <strain evidence="14 15">JUb18</strain>
    </source>
</reference>
<dbReference type="Pfam" id="PF12169">
    <property type="entry name" value="DNA_pol3_gamma3"/>
    <property type="match status" value="1"/>
</dbReference>
<keyword evidence="7" id="KW-0547">Nucleotide-binding</keyword>
<evidence type="ECO:0000256" key="9">
    <source>
        <dbReference type="ARBA" id="ARBA00022840"/>
    </source>
</evidence>
<keyword evidence="9" id="KW-0067">ATP-binding</keyword>
<proteinExistence type="inferred from homology"/>
<feature type="region of interest" description="Disordered" evidence="12">
    <location>
        <begin position="397"/>
        <end position="683"/>
    </location>
</feature>
<evidence type="ECO:0000256" key="10">
    <source>
        <dbReference type="ARBA" id="ARBA00022932"/>
    </source>
</evidence>
<dbReference type="PANTHER" id="PTHR11669">
    <property type="entry name" value="REPLICATION FACTOR C / DNA POLYMERASE III GAMMA-TAU SUBUNIT"/>
    <property type="match status" value="1"/>
</dbReference>
<dbReference type="GO" id="GO:0046872">
    <property type="term" value="F:metal ion binding"/>
    <property type="evidence" value="ECO:0007669"/>
    <property type="project" value="UniProtKB-KW"/>
</dbReference>
<dbReference type="InterPro" id="IPR012763">
    <property type="entry name" value="DNA_pol_III_sug/sutau_N"/>
</dbReference>
<dbReference type="InterPro" id="IPR022754">
    <property type="entry name" value="DNA_pol_III_gamma-3"/>
</dbReference>
<dbReference type="Gene3D" id="3.40.50.300">
    <property type="entry name" value="P-loop containing nucleotide triphosphate hydrolases"/>
    <property type="match status" value="1"/>
</dbReference>
<comment type="caution">
    <text evidence="14">The sequence shown here is derived from an EMBL/GenBank/DDBJ whole genome shotgun (WGS) entry which is preliminary data.</text>
</comment>
<feature type="compositionally biased region" description="Low complexity" evidence="12">
    <location>
        <begin position="769"/>
        <end position="778"/>
    </location>
</feature>
<feature type="compositionally biased region" description="Low complexity" evidence="12">
    <location>
        <begin position="410"/>
        <end position="454"/>
    </location>
</feature>
<organism evidence="14 15">
    <name type="scientific">Leucobacter luti</name>
    <dbReference type="NCBI Taxonomy" id="340320"/>
    <lineage>
        <taxon>Bacteria</taxon>
        <taxon>Bacillati</taxon>
        <taxon>Actinomycetota</taxon>
        <taxon>Actinomycetes</taxon>
        <taxon>Micrococcales</taxon>
        <taxon>Microbacteriaceae</taxon>
        <taxon>Leucobacter</taxon>
    </lineage>
</organism>
<feature type="compositionally biased region" description="Low complexity" evidence="12">
    <location>
        <begin position="664"/>
        <end position="677"/>
    </location>
</feature>
<evidence type="ECO:0000256" key="8">
    <source>
        <dbReference type="ARBA" id="ARBA00022833"/>
    </source>
</evidence>
<keyword evidence="10" id="KW-0239">DNA-directed DNA polymerase</keyword>
<dbReference type="CDD" id="cd00009">
    <property type="entry name" value="AAA"/>
    <property type="match status" value="1"/>
</dbReference>
<dbReference type="PANTHER" id="PTHR11669:SF0">
    <property type="entry name" value="PROTEIN STICHEL-LIKE 2"/>
    <property type="match status" value="1"/>
</dbReference>
<evidence type="ECO:0000313" key="15">
    <source>
        <dbReference type="Proteomes" id="UP000295601"/>
    </source>
</evidence>
<keyword evidence="6" id="KW-0479">Metal-binding</keyword>
<evidence type="ECO:0000256" key="12">
    <source>
        <dbReference type="SAM" id="MobiDB-lite"/>
    </source>
</evidence>
<dbReference type="EMBL" id="SNYA01000006">
    <property type="protein sequence ID" value="TDP90881.1"/>
    <property type="molecule type" value="Genomic_DNA"/>
</dbReference>
<dbReference type="InterPro" id="IPR003593">
    <property type="entry name" value="AAA+_ATPase"/>
</dbReference>
<dbReference type="GO" id="GO:0003677">
    <property type="term" value="F:DNA binding"/>
    <property type="evidence" value="ECO:0007669"/>
    <property type="project" value="InterPro"/>
</dbReference>
<comment type="catalytic activity">
    <reaction evidence="11">
        <text>DNA(n) + a 2'-deoxyribonucleoside 5'-triphosphate = DNA(n+1) + diphosphate</text>
        <dbReference type="Rhea" id="RHEA:22508"/>
        <dbReference type="Rhea" id="RHEA-COMP:17339"/>
        <dbReference type="Rhea" id="RHEA-COMP:17340"/>
        <dbReference type="ChEBI" id="CHEBI:33019"/>
        <dbReference type="ChEBI" id="CHEBI:61560"/>
        <dbReference type="ChEBI" id="CHEBI:173112"/>
        <dbReference type="EC" id="2.7.7.7"/>
    </reaction>
</comment>
<protein>
    <recommendedName>
        <fullName evidence="2">DNA-directed DNA polymerase</fullName>
        <ecNumber evidence="2">2.7.7.7</ecNumber>
    </recommendedName>
</protein>
<dbReference type="GO" id="GO:0005524">
    <property type="term" value="F:ATP binding"/>
    <property type="evidence" value="ECO:0007669"/>
    <property type="project" value="UniProtKB-KW"/>
</dbReference>
<feature type="compositionally biased region" description="Low complexity" evidence="12">
    <location>
        <begin position="963"/>
        <end position="978"/>
    </location>
</feature>
<keyword evidence="8" id="KW-0862">Zinc</keyword>
<dbReference type="NCBIfam" id="NF005846">
    <property type="entry name" value="PRK07764.1-6"/>
    <property type="match status" value="1"/>
</dbReference>
<feature type="compositionally biased region" description="Low complexity" evidence="12">
    <location>
        <begin position="847"/>
        <end position="870"/>
    </location>
</feature>
<evidence type="ECO:0000256" key="4">
    <source>
        <dbReference type="ARBA" id="ARBA00022695"/>
    </source>
</evidence>
<feature type="compositionally biased region" description="Low complexity" evidence="12">
    <location>
        <begin position="919"/>
        <end position="937"/>
    </location>
</feature>
<evidence type="ECO:0000256" key="5">
    <source>
        <dbReference type="ARBA" id="ARBA00022705"/>
    </source>
</evidence>
<dbReference type="GO" id="GO:0006261">
    <property type="term" value="P:DNA-templated DNA replication"/>
    <property type="evidence" value="ECO:0007669"/>
    <property type="project" value="TreeGrafter"/>
</dbReference>
<dbReference type="NCBIfam" id="TIGR02397">
    <property type="entry name" value="dnaX_nterm"/>
    <property type="match status" value="1"/>
</dbReference>
<evidence type="ECO:0000256" key="1">
    <source>
        <dbReference type="ARBA" id="ARBA00006360"/>
    </source>
</evidence>
<feature type="compositionally biased region" description="Basic and acidic residues" evidence="12">
    <location>
        <begin position="779"/>
        <end position="802"/>
    </location>
</feature>
<dbReference type="Pfam" id="PF13177">
    <property type="entry name" value="DNA_pol3_delta2"/>
    <property type="match status" value="1"/>
</dbReference>
<feature type="compositionally biased region" description="Low complexity" evidence="12">
    <location>
        <begin position="997"/>
        <end position="1010"/>
    </location>
</feature>
<dbReference type="Pfam" id="PF22608">
    <property type="entry name" value="DNAX_ATPase_lid"/>
    <property type="match status" value="1"/>
</dbReference>
<dbReference type="AlphaFoldDB" id="A0A4R6RV85"/>
<evidence type="ECO:0000256" key="11">
    <source>
        <dbReference type="ARBA" id="ARBA00049244"/>
    </source>
</evidence>
<evidence type="ECO:0000256" key="6">
    <source>
        <dbReference type="ARBA" id="ARBA00022723"/>
    </source>
</evidence>
<keyword evidence="5" id="KW-0235">DNA replication</keyword>
<dbReference type="GO" id="GO:0009360">
    <property type="term" value="C:DNA polymerase III complex"/>
    <property type="evidence" value="ECO:0007669"/>
    <property type="project" value="InterPro"/>
</dbReference>
<dbReference type="Gene3D" id="1.10.8.60">
    <property type="match status" value="1"/>
</dbReference>
<dbReference type="SUPFAM" id="SSF52540">
    <property type="entry name" value="P-loop containing nucleoside triphosphate hydrolases"/>
    <property type="match status" value="1"/>
</dbReference>
<keyword evidence="4" id="KW-0548">Nucleotidyltransferase</keyword>
<keyword evidence="3" id="KW-0808">Transferase</keyword>
<dbReference type="InterPro" id="IPR008921">
    <property type="entry name" value="DNA_pol3_clamp-load_cplx_C"/>
</dbReference>
<name>A0A4R6RV85_9MICO</name>
<feature type="region of interest" description="Disordered" evidence="12">
    <location>
        <begin position="1048"/>
        <end position="1099"/>
    </location>
</feature>
<dbReference type="InterPro" id="IPR045085">
    <property type="entry name" value="HLD_clamp_pol_III_gamma_tau"/>
</dbReference>
<evidence type="ECO:0000259" key="13">
    <source>
        <dbReference type="SMART" id="SM00382"/>
    </source>
</evidence>
<dbReference type="Gene3D" id="1.20.272.10">
    <property type="match status" value="1"/>
</dbReference>
<dbReference type="EC" id="2.7.7.7" evidence="2"/>
<feature type="compositionally biased region" description="Polar residues" evidence="12">
    <location>
        <begin position="883"/>
        <end position="895"/>
    </location>
</feature>
<evidence type="ECO:0000256" key="3">
    <source>
        <dbReference type="ARBA" id="ARBA00022679"/>
    </source>
</evidence>
<evidence type="ECO:0000256" key="7">
    <source>
        <dbReference type="ARBA" id="ARBA00022741"/>
    </source>
</evidence>
<accession>A0A4R6RV85</accession>
<feature type="compositionally biased region" description="Low complexity" evidence="12">
    <location>
        <begin position="604"/>
        <end position="638"/>
    </location>
</feature>
<dbReference type="InterPro" id="IPR027417">
    <property type="entry name" value="P-loop_NTPase"/>
</dbReference>
<feature type="compositionally biased region" description="Polar residues" evidence="12">
    <location>
        <begin position="952"/>
        <end position="962"/>
    </location>
</feature>
<feature type="region of interest" description="Disordered" evidence="12">
    <location>
        <begin position="768"/>
        <end position="1026"/>
    </location>
</feature>
<dbReference type="FunFam" id="3.40.50.300:FF:000014">
    <property type="entry name" value="DNA polymerase III subunit gamma/tau"/>
    <property type="match status" value="1"/>
</dbReference>
<feature type="domain" description="AAA+ ATPase" evidence="13">
    <location>
        <begin position="52"/>
        <end position="193"/>
    </location>
</feature>
<gene>
    <name evidence="14" type="ORF">EDF62_2537</name>
</gene>
<sequence length="1126" mass="112491">MQVPGRMSGATGSIGFVVAALYRRYRPEAFAEMIGQSQVTDPLMTALRTGRIGHAYLFSGPRGCGKTTSARILARCLNCAEGPTDTPCGVCPSCVELSRDGGGSLDVVEIDAASHGGVDDARDLRERAVFAPARDRFKIFIIDEAHMVTPGGFNALLKIVEEPPPHVKFVFATTEPDKVIGTIRSRTHHYPFRLIAPGTLIDYVQTLCDSEGVQVEPGVLPLVVRAGGGSVRDTLSILDQLIAGSEEAIVTADRAAGLLGFTHTELLDDVVTAFGAHDPAAAFQATDRVVQTGQDPRRFVEDLLERLRDLIVVSATTVDGAAAVFRGVPQDQLTRMFEQAQRFAPGELSRTADTVSAALDQMAGATAPRLQLELMVARVLVQSGASTQAVATQASQEHAAAAGSVPRGVQSSTPAPGSGSQPPASAQARQAPAAPAPNPLSAVAAARTAATGVPTPAPASAPAPAPAPAADSVPNAAQTAASIREFLREEDSNGAAPAAASGSGQQAQVSREHGETQTPTASGQAPTGAAPAAQEPAAPAAIPPVESGPAASGAPAPAASGAPAPAALGAPAPTAGEPHPNAGAAGFGRPISDILSASQIASIGESPASPARSAPESSGAAANGSTSAAPEQQAASAPTPQPSGTPGPAGAPAMDNAGAEHPPVVGDSASAAGVGAAETGEDIASEAAGFEDLLELWPDLLDELLENDRDAWNAVRPIAPLALDGELLTVGLASESDLAAFKTTGAGPLRETILSAVGISVKYKPTRLPAGAAPADQGGAREPRPDADAEEPHRAGSDEHQGRTQSAPAPSSPHDSQDPVARATARLNGLGPALTAPAWADPPPADPTVEVPTTTGPELAAVLATTEVATPGAAPVEPALAETTGTASPEHSQPAPSEGAPAASTSSDEATNTDEATDTDAGSSSADTGADTGADSARLGAASAHSEDAHPQRSTQTAEQTVTPSPTSASSAPAATAAQTEPGDLVDPFAGVDPYSDADAAPSDGPDSGAYGDVDPYRDAAPVEPMSAAPLAQNAAATPAVTTPAAATLATVAPLPETAAASTPAPGPDPTQGPGAPSSAPAAATASAASAPDSKRTAPAFTRYGEAVVREVLGARFIEERPLPPR</sequence>
<evidence type="ECO:0000256" key="2">
    <source>
        <dbReference type="ARBA" id="ARBA00012417"/>
    </source>
</evidence>
<dbReference type="SMART" id="SM00382">
    <property type="entry name" value="AAA"/>
    <property type="match status" value="1"/>
</dbReference>